<evidence type="ECO:0000313" key="4">
    <source>
        <dbReference type="Proteomes" id="UP000183832"/>
    </source>
</evidence>
<dbReference type="Proteomes" id="UP000183832">
    <property type="component" value="Unassembled WGS sequence"/>
</dbReference>
<proteinExistence type="predicted"/>
<keyword evidence="1" id="KW-1133">Transmembrane helix</keyword>
<gene>
    <name evidence="3" type="primary">putative AGAP013195-PA</name>
    <name evidence="3" type="ORF">CLUMA_CG000867</name>
</gene>
<accession>A0A1J1HGW1</accession>
<dbReference type="InterPro" id="IPR012464">
    <property type="entry name" value="DUF1676"/>
</dbReference>
<dbReference type="PANTHER" id="PTHR21879">
    <property type="entry name" value="FI03362P-RELATED-RELATED"/>
    <property type="match status" value="1"/>
</dbReference>
<feature type="signal peptide" evidence="2">
    <location>
        <begin position="1"/>
        <end position="18"/>
    </location>
</feature>
<keyword evidence="1" id="KW-0472">Membrane</keyword>
<sequence length="237" mass="25721">MKFTVCAVIVLFVASSNAEDVYNQGTRALLRVYDECNKAEFGLTACLKKKAITFIDRVARLDSLTVNEGFKIVKNSNAPELKVMSENELEKNLPRGLEARDEALTELLVEKAATFVSGRTVQVELPKLSTEELGRGLEEGRGKMKKMMSMMMAGFFMKLLSMVPVAIAGLYVLAGKALIVSKIALLLAGIIGLKKIIAQKQAGGGGQQGWAAGGGGGWERSIDQQMANHNLVYRAHK</sequence>
<keyword evidence="4" id="KW-1185">Reference proteome</keyword>
<dbReference type="GO" id="GO:0016020">
    <property type="term" value="C:membrane"/>
    <property type="evidence" value="ECO:0007669"/>
    <property type="project" value="TreeGrafter"/>
</dbReference>
<dbReference type="STRING" id="568069.A0A1J1HGW1"/>
<evidence type="ECO:0000313" key="3">
    <source>
        <dbReference type="EMBL" id="CRK87115.1"/>
    </source>
</evidence>
<organism evidence="3 4">
    <name type="scientific">Clunio marinus</name>
    <dbReference type="NCBI Taxonomy" id="568069"/>
    <lineage>
        <taxon>Eukaryota</taxon>
        <taxon>Metazoa</taxon>
        <taxon>Ecdysozoa</taxon>
        <taxon>Arthropoda</taxon>
        <taxon>Hexapoda</taxon>
        <taxon>Insecta</taxon>
        <taxon>Pterygota</taxon>
        <taxon>Neoptera</taxon>
        <taxon>Endopterygota</taxon>
        <taxon>Diptera</taxon>
        <taxon>Nematocera</taxon>
        <taxon>Chironomoidea</taxon>
        <taxon>Chironomidae</taxon>
        <taxon>Clunio</taxon>
    </lineage>
</organism>
<dbReference type="PANTHER" id="PTHR21879:SF12">
    <property type="entry name" value="OSIRIS 12"/>
    <property type="match status" value="1"/>
</dbReference>
<name>A0A1J1HGW1_9DIPT</name>
<dbReference type="AlphaFoldDB" id="A0A1J1HGW1"/>
<evidence type="ECO:0000256" key="2">
    <source>
        <dbReference type="SAM" id="SignalP"/>
    </source>
</evidence>
<dbReference type="OrthoDB" id="6622274at2759"/>
<dbReference type="EMBL" id="CVRI01000003">
    <property type="protein sequence ID" value="CRK87115.1"/>
    <property type="molecule type" value="Genomic_DNA"/>
</dbReference>
<protein>
    <submittedName>
        <fullName evidence="3">CLUMA_CG000867, isoform A</fullName>
    </submittedName>
</protein>
<dbReference type="Pfam" id="PF07898">
    <property type="entry name" value="DUF1676"/>
    <property type="match status" value="1"/>
</dbReference>
<keyword evidence="1" id="KW-0812">Transmembrane</keyword>
<keyword evidence="2" id="KW-0732">Signal</keyword>
<feature type="chain" id="PRO_5012249881" evidence="2">
    <location>
        <begin position="19"/>
        <end position="237"/>
    </location>
</feature>
<feature type="transmembrane region" description="Helical" evidence="1">
    <location>
        <begin position="150"/>
        <end position="173"/>
    </location>
</feature>
<evidence type="ECO:0000256" key="1">
    <source>
        <dbReference type="SAM" id="Phobius"/>
    </source>
</evidence>
<reference evidence="3 4" key="1">
    <citation type="submission" date="2015-04" db="EMBL/GenBank/DDBJ databases">
        <authorList>
            <person name="Syromyatnikov M.Y."/>
            <person name="Popov V.N."/>
        </authorList>
    </citation>
    <scope>NUCLEOTIDE SEQUENCE [LARGE SCALE GENOMIC DNA]</scope>
</reference>